<protein>
    <submittedName>
        <fullName evidence="2">Uncharacterized protein</fullName>
    </submittedName>
</protein>
<evidence type="ECO:0000313" key="3">
    <source>
        <dbReference type="Proteomes" id="UP000002316"/>
    </source>
</evidence>
<evidence type="ECO:0000256" key="1">
    <source>
        <dbReference type="SAM" id="Phobius"/>
    </source>
</evidence>
<dbReference type="EMBL" id="FN554971">
    <property type="protein sequence ID" value="CBH13621.1"/>
    <property type="molecule type" value="Genomic_DNA"/>
</dbReference>
<name>C9ZW32_TRYB9</name>
<dbReference type="RefSeq" id="XP_011775897.1">
    <property type="nucleotide sequence ID" value="XM_011777595.1"/>
</dbReference>
<dbReference type="GeneID" id="23863777"/>
<evidence type="ECO:0000313" key="2">
    <source>
        <dbReference type="EMBL" id="CBH13621.1"/>
    </source>
</evidence>
<dbReference type="AlphaFoldDB" id="C9ZW32"/>
<keyword evidence="1" id="KW-0812">Transmembrane</keyword>
<keyword evidence="1" id="KW-0472">Membrane</keyword>
<gene>
    <name evidence="2" type="ORF">TbgDal_VIII5590</name>
</gene>
<organism evidence="2 3">
    <name type="scientific">Trypanosoma brucei gambiense (strain MHOM/CI/86/DAL972)</name>
    <dbReference type="NCBI Taxonomy" id="679716"/>
    <lineage>
        <taxon>Eukaryota</taxon>
        <taxon>Discoba</taxon>
        <taxon>Euglenozoa</taxon>
        <taxon>Kinetoplastea</taxon>
        <taxon>Metakinetoplastina</taxon>
        <taxon>Trypanosomatida</taxon>
        <taxon>Trypanosomatidae</taxon>
        <taxon>Trypanosoma</taxon>
    </lineage>
</organism>
<sequence>MLSLLPDRGYTMEGISFNFLLSSDHLSICHPQIPFPPLLFCFNLSLLVRLFLYCMSVPQYLKKNLSVFFLPVFPPPALHICNALPPVAPTGMRVAFAFFFSVPFSFFN</sequence>
<dbReference type="Proteomes" id="UP000002316">
    <property type="component" value="Chromosome 8"/>
</dbReference>
<reference evidence="3" key="1">
    <citation type="journal article" date="2010" name="PLoS Negl. Trop. Dis.">
        <title>The genome sequence of Trypanosoma brucei gambiense, causative agent of chronic human african trypanosomiasis.</title>
        <authorList>
            <person name="Jackson A.P."/>
            <person name="Sanders M."/>
            <person name="Berry A."/>
            <person name="McQuillan J."/>
            <person name="Aslett M.A."/>
            <person name="Quail M.A."/>
            <person name="Chukualim B."/>
            <person name="Capewell P."/>
            <person name="MacLeod A."/>
            <person name="Melville S.E."/>
            <person name="Gibson W."/>
            <person name="Barry J.D."/>
            <person name="Berriman M."/>
            <person name="Hertz-Fowler C."/>
        </authorList>
    </citation>
    <scope>NUCLEOTIDE SEQUENCE [LARGE SCALE GENOMIC DNA]</scope>
    <source>
        <strain evidence="3">MHOM/CI/86/DAL972</strain>
    </source>
</reference>
<feature type="transmembrane region" description="Helical" evidence="1">
    <location>
        <begin position="65"/>
        <end position="85"/>
    </location>
</feature>
<accession>C9ZW32</accession>
<feature type="transmembrane region" description="Helical" evidence="1">
    <location>
        <begin position="33"/>
        <end position="53"/>
    </location>
</feature>
<proteinExistence type="predicted"/>
<dbReference type="KEGG" id="tbg:TbgDal_VIII5590"/>
<keyword evidence="1" id="KW-1133">Transmembrane helix</keyword>